<evidence type="ECO:0000256" key="1">
    <source>
        <dbReference type="SAM" id="MobiDB-lite"/>
    </source>
</evidence>
<gene>
    <name evidence="2" type="ORF">LTR77_007650</name>
</gene>
<name>A0AAV9P341_9PEZI</name>
<feature type="region of interest" description="Disordered" evidence="1">
    <location>
        <begin position="1"/>
        <end position="67"/>
    </location>
</feature>
<feature type="compositionally biased region" description="Basic and acidic residues" evidence="1">
    <location>
        <begin position="18"/>
        <end position="29"/>
    </location>
</feature>
<dbReference type="RefSeq" id="XP_064656729.1">
    <property type="nucleotide sequence ID" value="XM_064804887.1"/>
</dbReference>
<dbReference type="GeneID" id="89928986"/>
<evidence type="ECO:0000313" key="3">
    <source>
        <dbReference type="Proteomes" id="UP001337655"/>
    </source>
</evidence>
<dbReference type="AlphaFoldDB" id="A0AAV9P341"/>
<dbReference type="Proteomes" id="UP001337655">
    <property type="component" value="Unassembled WGS sequence"/>
</dbReference>
<comment type="caution">
    <text evidence="2">The sequence shown here is derived from an EMBL/GenBank/DDBJ whole genome shotgun (WGS) entry which is preliminary data.</text>
</comment>
<accession>A0AAV9P341</accession>
<keyword evidence="3" id="KW-1185">Reference proteome</keyword>
<proteinExistence type="predicted"/>
<sequence length="322" mass="34936">MPPKKSKTAPKDSPAGKPEQHNDEPKPKNEPATNDETTSTKRKKDASSDEPQKAPRRSGRGALKSSPSHRQLLNYLLSNACEDLCRPDEEAKDIATRGSIKTYSGSVMNPFEELLSAAILSRPISHRLGLRTIRTVFNDPYNFNSAHAVQKAGHEKHLQAVYDARTQHKDKTAAEIGQIADTVLERFTSKGDTEGTELGKALSDSDGDVDAALDAIKSGIKGIGETGMKIFLRRVQWLWMGGFPYVDDRTQGSLKRLGLPEEAAKLEGLLKGNWSKLDAGNVAGKGEEARQRRAFVVVLERAIGADLEGKVDQVLEAAAGGG</sequence>
<organism evidence="2 3">
    <name type="scientific">Saxophila tyrrhenica</name>
    <dbReference type="NCBI Taxonomy" id="1690608"/>
    <lineage>
        <taxon>Eukaryota</taxon>
        <taxon>Fungi</taxon>
        <taxon>Dikarya</taxon>
        <taxon>Ascomycota</taxon>
        <taxon>Pezizomycotina</taxon>
        <taxon>Dothideomycetes</taxon>
        <taxon>Dothideomycetidae</taxon>
        <taxon>Mycosphaerellales</taxon>
        <taxon>Extremaceae</taxon>
        <taxon>Saxophila</taxon>
    </lineage>
</organism>
<protein>
    <submittedName>
        <fullName evidence="2">Uncharacterized protein</fullName>
    </submittedName>
</protein>
<reference evidence="2 3" key="1">
    <citation type="submission" date="2023-08" db="EMBL/GenBank/DDBJ databases">
        <title>Black Yeasts Isolated from many extreme environments.</title>
        <authorList>
            <person name="Coleine C."/>
            <person name="Stajich J.E."/>
            <person name="Selbmann L."/>
        </authorList>
    </citation>
    <scope>NUCLEOTIDE SEQUENCE [LARGE SCALE GENOMIC DNA]</scope>
    <source>
        <strain evidence="2 3">CCFEE 5935</strain>
    </source>
</reference>
<evidence type="ECO:0000313" key="2">
    <source>
        <dbReference type="EMBL" id="KAK5166921.1"/>
    </source>
</evidence>
<dbReference type="EMBL" id="JAVRRT010000012">
    <property type="protein sequence ID" value="KAK5166921.1"/>
    <property type="molecule type" value="Genomic_DNA"/>
</dbReference>